<sequence length="318" mass="34501">MPSQLARKVAQSTSVALLALFGCASQPPYAGDFPASTQLAISPDGKRLFAFWNDHQGAPHGRLLELDGAVVTSRRKLLVPSNLRSIEFTEDKQHLLVTTHEQGRGELLKVHLTSGHQTSLYKNQFGLAFAKETRQSDHVFLESDGNASTWKRLRDGQGRQLSLQPFLRRGAPISAVGGNLFQTVPTSPTSFLTVHGDVPSGINQLLTPSTFVMRCADGDPWVCARTELFTVNDRNSYYAAGLSLFNGPRKRCDVAGKWVDLVNLSISSDGSTIVFHAAIEKLGGERAIYVIKNDAECRAQRLSLHPGEGATVTGSSGT</sequence>
<reference evidence="2 3" key="1">
    <citation type="submission" date="2024-08" db="EMBL/GenBank/DDBJ databases">
        <authorList>
            <person name="Lu H."/>
        </authorList>
    </citation>
    <scope>NUCLEOTIDE SEQUENCE [LARGE SCALE GENOMIC DNA]</scope>
    <source>
        <strain evidence="2 3">LYH14W</strain>
    </source>
</reference>
<dbReference type="RefSeq" id="WP_394480776.1">
    <property type="nucleotide sequence ID" value="NZ_JBIGHV010000006.1"/>
</dbReference>
<evidence type="ECO:0000256" key="1">
    <source>
        <dbReference type="SAM" id="SignalP"/>
    </source>
</evidence>
<evidence type="ECO:0000313" key="2">
    <source>
        <dbReference type="EMBL" id="MFG6431593.1"/>
    </source>
</evidence>
<protein>
    <submittedName>
        <fullName evidence="2">Uncharacterized protein</fullName>
    </submittedName>
</protein>
<keyword evidence="1" id="KW-0732">Signal</keyword>
<dbReference type="SUPFAM" id="SSF82171">
    <property type="entry name" value="DPP6 N-terminal domain-like"/>
    <property type="match status" value="1"/>
</dbReference>
<feature type="chain" id="PRO_5045183898" evidence="1">
    <location>
        <begin position="31"/>
        <end position="318"/>
    </location>
</feature>
<dbReference type="PROSITE" id="PS51257">
    <property type="entry name" value="PROKAR_LIPOPROTEIN"/>
    <property type="match status" value="1"/>
</dbReference>
<evidence type="ECO:0000313" key="3">
    <source>
        <dbReference type="Proteomes" id="UP001606210"/>
    </source>
</evidence>
<keyword evidence="3" id="KW-1185">Reference proteome</keyword>
<feature type="signal peptide" evidence="1">
    <location>
        <begin position="1"/>
        <end position="30"/>
    </location>
</feature>
<dbReference type="EMBL" id="JBIGHV010000006">
    <property type="protein sequence ID" value="MFG6431593.1"/>
    <property type="molecule type" value="Genomic_DNA"/>
</dbReference>
<gene>
    <name evidence="2" type="ORF">ACG00Y_16860</name>
</gene>
<proteinExistence type="predicted"/>
<comment type="caution">
    <text evidence="2">The sequence shown here is derived from an EMBL/GenBank/DDBJ whole genome shotgun (WGS) entry which is preliminary data.</text>
</comment>
<dbReference type="Proteomes" id="UP001606210">
    <property type="component" value="Unassembled WGS sequence"/>
</dbReference>
<dbReference type="Gene3D" id="2.130.10.10">
    <property type="entry name" value="YVTN repeat-like/Quinoprotein amine dehydrogenase"/>
    <property type="match status" value="1"/>
</dbReference>
<organism evidence="2 3">
    <name type="scientific">Pelomonas parva</name>
    <dbReference type="NCBI Taxonomy" id="3299032"/>
    <lineage>
        <taxon>Bacteria</taxon>
        <taxon>Pseudomonadati</taxon>
        <taxon>Pseudomonadota</taxon>
        <taxon>Betaproteobacteria</taxon>
        <taxon>Burkholderiales</taxon>
        <taxon>Sphaerotilaceae</taxon>
        <taxon>Roseateles</taxon>
    </lineage>
</organism>
<dbReference type="InterPro" id="IPR015943">
    <property type="entry name" value="WD40/YVTN_repeat-like_dom_sf"/>
</dbReference>
<name>A0ABW7F4N7_9BURK</name>
<accession>A0ABW7F4N7</accession>